<reference evidence="4 5" key="1">
    <citation type="submission" date="2018-04" db="EMBL/GenBank/DDBJ databases">
        <title>Chryseobacterium oncorhynchi 701B-08T from rainbow trout, and Chryseobacterium viscerum 687B-08T from diseased fish.</title>
        <authorList>
            <person name="Jeong J.-J."/>
            <person name="Lee Y.J."/>
            <person name="Pathiraja D."/>
            <person name="Park B."/>
            <person name="Choi I.-G."/>
            <person name="Kim K.D."/>
        </authorList>
    </citation>
    <scope>NUCLEOTIDE SEQUENCE [LARGE SCALE GENOMIC DNA]</scope>
    <source>
        <strain evidence="4 5">687B-08</strain>
    </source>
</reference>
<dbReference type="Proteomes" id="UP000236413">
    <property type="component" value="Unassembled WGS sequence"/>
</dbReference>
<dbReference type="PROSITE" id="PS50927">
    <property type="entry name" value="BULB_LECTIN"/>
    <property type="match status" value="2"/>
</dbReference>
<keyword evidence="1 2" id="KW-0732">Signal</keyword>
<proteinExistence type="predicted"/>
<dbReference type="InterPro" id="IPR051343">
    <property type="entry name" value="G-type_lectin_kinases/EP1-like"/>
</dbReference>
<dbReference type="EMBL" id="PPEG02000003">
    <property type="protein sequence ID" value="PWN62936.1"/>
    <property type="molecule type" value="Genomic_DNA"/>
</dbReference>
<dbReference type="RefSeq" id="WP_103232848.1">
    <property type="nucleotide sequence ID" value="NZ_PPEG02000003.1"/>
</dbReference>
<evidence type="ECO:0000256" key="1">
    <source>
        <dbReference type="ARBA" id="ARBA00022729"/>
    </source>
</evidence>
<dbReference type="PANTHER" id="PTHR47976:SF108">
    <property type="entry name" value="G-TYPE LECTIN S-RECEPTOR-LIKE SERINE_THREONINE-PROTEIN KINASE LECRK1"/>
    <property type="match status" value="1"/>
</dbReference>
<dbReference type="AlphaFoldDB" id="A0A316WQZ0"/>
<gene>
    <name evidence="4" type="ORF">C1634_009185</name>
</gene>
<sequence length="247" mass="27402">MKKHLLALMMVFGGLLINAQNIYTGQTIEQNRKYWANNNRYYLIFQNDGNLVLYNRAGASIWDSKTANRGVKAIFQEDGNLVVYTPGNGVAFSTSTNGRRADKLTIQDDGNLVVYNGSNALWASKNGSGNNNDYGRGNGSVDTGHRFRKGEKLFSSNRNYYLLFQNDGNLVLSNNNGDPIWGTGTDNKGSRAEFQNDGNLVIYDSYNKSVWSSNTSRRGGTKLTVQDDGNLVIYGNYSPVWSSGTQR</sequence>
<dbReference type="InterPro" id="IPR036426">
    <property type="entry name" value="Bulb-type_lectin_dom_sf"/>
</dbReference>
<evidence type="ECO:0000256" key="2">
    <source>
        <dbReference type="SAM" id="SignalP"/>
    </source>
</evidence>
<organism evidence="4 5">
    <name type="scientific">Chryseobacterium viscerum</name>
    <dbReference type="NCBI Taxonomy" id="1037377"/>
    <lineage>
        <taxon>Bacteria</taxon>
        <taxon>Pseudomonadati</taxon>
        <taxon>Bacteroidota</taxon>
        <taxon>Flavobacteriia</taxon>
        <taxon>Flavobacteriales</taxon>
        <taxon>Weeksellaceae</taxon>
        <taxon>Chryseobacterium group</taxon>
        <taxon>Chryseobacterium</taxon>
    </lineage>
</organism>
<dbReference type="CDD" id="cd00028">
    <property type="entry name" value="B_lectin"/>
    <property type="match status" value="1"/>
</dbReference>
<evidence type="ECO:0000313" key="5">
    <source>
        <dbReference type="Proteomes" id="UP000236413"/>
    </source>
</evidence>
<accession>A0A316WQZ0</accession>
<dbReference type="InterPro" id="IPR001480">
    <property type="entry name" value="Bulb-type_lectin_dom"/>
</dbReference>
<evidence type="ECO:0000313" key="4">
    <source>
        <dbReference type="EMBL" id="PWN62936.1"/>
    </source>
</evidence>
<evidence type="ECO:0000259" key="3">
    <source>
        <dbReference type="PROSITE" id="PS50927"/>
    </source>
</evidence>
<feature type="domain" description="Bulb-type lectin" evidence="3">
    <location>
        <begin position="138"/>
        <end position="246"/>
    </location>
</feature>
<protein>
    <submittedName>
        <fullName evidence="4">Curculin domain-containing protein</fullName>
    </submittedName>
</protein>
<feature type="domain" description="Bulb-type lectin" evidence="3">
    <location>
        <begin position="19"/>
        <end position="127"/>
    </location>
</feature>
<dbReference type="PANTHER" id="PTHR47976">
    <property type="entry name" value="G-TYPE LECTIN S-RECEPTOR-LIKE SERINE/THREONINE-PROTEIN KINASE SD2-5"/>
    <property type="match status" value="1"/>
</dbReference>
<dbReference type="Gene3D" id="2.90.10.10">
    <property type="entry name" value="Bulb-type lectin domain"/>
    <property type="match status" value="5"/>
</dbReference>
<name>A0A316WQZ0_9FLAO</name>
<dbReference type="SMART" id="SM00108">
    <property type="entry name" value="B_lectin"/>
    <property type="match status" value="2"/>
</dbReference>
<comment type="caution">
    <text evidence="4">The sequence shown here is derived from an EMBL/GenBank/DDBJ whole genome shotgun (WGS) entry which is preliminary data.</text>
</comment>
<dbReference type="SUPFAM" id="SSF51110">
    <property type="entry name" value="alpha-D-mannose-specific plant lectins"/>
    <property type="match status" value="2"/>
</dbReference>
<feature type="signal peptide" evidence="2">
    <location>
        <begin position="1"/>
        <end position="19"/>
    </location>
</feature>
<feature type="chain" id="PRO_5016434872" evidence="2">
    <location>
        <begin position="20"/>
        <end position="247"/>
    </location>
</feature>